<dbReference type="PANTHER" id="PTHR42999">
    <property type="entry name" value="ANTIBIOTIC RESISTANCE PROTEIN MCBG"/>
    <property type="match status" value="1"/>
</dbReference>
<evidence type="ECO:0000313" key="2">
    <source>
        <dbReference type="Proteomes" id="UP000426027"/>
    </source>
</evidence>
<reference evidence="1 2" key="1">
    <citation type="submission" date="2019-11" db="EMBL/GenBank/DDBJ databases">
        <authorList>
            <person name="Im W.T."/>
        </authorList>
    </citation>
    <scope>NUCLEOTIDE SEQUENCE [LARGE SCALE GENOMIC DNA]</scope>
    <source>
        <strain evidence="1 2">SB-02</strain>
    </source>
</reference>
<dbReference type="InterPro" id="IPR001646">
    <property type="entry name" value="5peptide_repeat"/>
</dbReference>
<dbReference type="KEGG" id="fls:GLV81_04425"/>
<dbReference type="Pfam" id="PF00805">
    <property type="entry name" value="Pentapeptide"/>
    <property type="match status" value="1"/>
</dbReference>
<accession>A0A6I6GSN5</accession>
<gene>
    <name evidence="1" type="ORF">GLV81_04425</name>
</gene>
<dbReference type="EMBL" id="CP046566">
    <property type="protein sequence ID" value="QGW29982.1"/>
    <property type="molecule type" value="Genomic_DNA"/>
</dbReference>
<dbReference type="Proteomes" id="UP000426027">
    <property type="component" value="Chromosome"/>
</dbReference>
<dbReference type="Gene3D" id="2.160.20.80">
    <property type="entry name" value="E3 ubiquitin-protein ligase SopA"/>
    <property type="match status" value="1"/>
</dbReference>
<protein>
    <submittedName>
        <fullName evidence="1">Pentapeptide repeat-containing protein</fullName>
    </submittedName>
</protein>
<keyword evidence="2" id="KW-1185">Reference proteome</keyword>
<proteinExistence type="predicted"/>
<dbReference type="AlphaFoldDB" id="A0A6I6GSN5"/>
<dbReference type="SUPFAM" id="SSF141571">
    <property type="entry name" value="Pentapeptide repeat-like"/>
    <property type="match status" value="1"/>
</dbReference>
<name>A0A6I6GSN5_9BACT</name>
<dbReference type="Pfam" id="PF13599">
    <property type="entry name" value="Pentapeptide_4"/>
    <property type="match status" value="1"/>
</dbReference>
<organism evidence="1 2">
    <name type="scientific">Phnomibacter ginsenosidimutans</name>
    <dbReference type="NCBI Taxonomy" id="2676868"/>
    <lineage>
        <taxon>Bacteria</taxon>
        <taxon>Pseudomonadati</taxon>
        <taxon>Bacteroidota</taxon>
        <taxon>Chitinophagia</taxon>
        <taxon>Chitinophagales</taxon>
        <taxon>Chitinophagaceae</taxon>
        <taxon>Phnomibacter</taxon>
    </lineage>
</organism>
<dbReference type="PANTHER" id="PTHR42999:SF1">
    <property type="entry name" value="PENTAPEPTIDE REPEAT-CONTAINING PROTEIN"/>
    <property type="match status" value="1"/>
</dbReference>
<dbReference type="InterPro" id="IPR052949">
    <property type="entry name" value="PA_immunity-related"/>
</dbReference>
<evidence type="ECO:0000313" key="1">
    <source>
        <dbReference type="EMBL" id="QGW29982.1"/>
    </source>
</evidence>
<sequence>MLREYEQCSFSGFAFSGYQLQGKQFSDCSFTDCDLSMANIEGTAFREVRFIRCKLVGLQFDGCNPFLFEIQPEGCQLQLAAFANMKLKQARFVQCHMHEVDFSNADLSKASFTDCDLAGAIFDNTNLEQADFRTAIHYAIDPAANRMKKAKFSINGLPGLLHKYQLDIS</sequence>